<sequence length="962" mass="109467">MEEVLKNIKESIALADYIERAWRWLTQIKDWNSWQGWLARILIVAVFFGSCLWLLRKGLEWLIAIQEDWKKAGLPVAMSNEQRAAIRRRRQFCKVLRSDLDTLNKAENWNDQFFADLEAEVEAQGWYYASRFDKLIRRRAFGLRRVRSLFQALETSTEQALLLVGEPGSGKSVALRHLAYQVADRGAKSSDLKAKIPLYVNLKELPHPPATGPTADWIRKFVIDNVRRGDADTADYIKEHWDAHLRDGLWLFLFDSFDEIPEVMHAPAGSTSIQQYAEAIRQFLANMSDCRSILASREFKGPESLPWQKFRILPLSVERQNELIEKSFLSSDHKKIIRTRLAESNSNLNQSPLFLALLCRHIKQEGRAPTNDHDLLAKHINRLAERDPEYIKNKHGLTPQQLLDGATELAVLFATDSQLSLAPTYDQIAAALPPDSLTHQRLDSLLSALIDVKIGRSDVQESKPGDRRFTFSHRRYQETLFVRHLSINPQFISAIDLLVDKRWREYTVALLQSAENATIEPILETATQILALLEQKQQSVAVLPGFGDELSYHAWSESEYQLLGILQEGLGKRPELVPPSLTAAVERFLAHRWSTGDLLDRMLVIRYGGLLPAARLSDYLTFAVELKISVMQEIALRRVMFFPSISDKLAKWIRKELSEQALWAWTVQRQLRLQALAARLPTEVGADKVVRRGAWLRATLPSALLVRLIRTFPKPIKGKTTSANDSTETKRYAEPHEVKSSDFIVFATQFYLLSIFLSVLRYTTNQWWFGAAWVVFTLFSIALINYLFCEIVDGKARDYIAALSESRTRLVLTGMYFLGGFGAVYYGGKGTVWGSVVPLSAMMFWGGTSIWEWLSQTKRRRNQQRRLNQFLAQSILPPSFVLQARSLDELCCWMVDARQPVAHSVEFSRSLSRALLHGTEQAVGPKAGPPLIDYLASCEYKTSGLLPPRIGVAMSIIHGFGL</sequence>
<feature type="transmembrane region" description="Helical" evidence="1">
    <location>
        <begin position="810"/>
        <end position="826"/>
    </location>
</feature>
<dbReference type="Proteomes" id="UP000011682">
    <property type="component" value="Unassembled WGS sequence"/>
</dbReference>
<keyword evidence="1" id="KW-0812">Transmembrane</keyword>
<proteinExistence type="predicted"/>
<evidence type="ECO:0000256" key="1">
    <source>
        <dbReference type="SAM" id="Phobius"/>
    </source>
</evidence>
<keyword evidence="1" id="KW-0472">Membrane</keyword>
<dbReference type="InterPro" id="IPR007111">
    <property type="entry name" value="NACHT_NTPase"/>
</dbReference>
<dbReference type="Gene3D" id="3.40.50.300">
    <property type="entry name" value="P-loop containing nucleotide triphosphate hydrolases"/>
    <property type="match status" value="1"/>
</dbReference>
<accession>S9PPT7</accession>
<gene>
    <name evidence="3" type="ORF">D187_000466</name>
</gene>
<feature type="transmembrane region" description="Helical" evidence="1">
    <location>
        <begin position="832"/>
        <end position="854"/>
    </location>
</feature>
<evidence type="ECO:0000313" key="4">
    <source>
        <dbReference type="Proteomes" id="UP000011682"/>
    </source>
</evidence>
<organism evidence="3 4">
    <name type="scientific">Cystobacter fuscus (strain ATCC 25194 / DSM 2262 / NBRC 100088 / M29)</name>
    <dbReference type="NCBI Taxonomy" id="1242864"/>
    <lineage>
        <taxon>Bacteria</taxon>
        <taxon>Pseudomonadati</taxon>
        <taxon>Myxococcota</taxon>
        <taxon>Myxococcia</taxon>
        <taxon>Myxococcales</taxon>
        <taxon>Cystobacterineae</taxon>
        <taxon>Archangiaceae</taxon>
        <taxon>Cystobacter</taxon>
    </lineage>
</organism>
<feature type="transmembrane region" description="Helical" evidence="1">
    <location>
        <begin position="37"/>
        <end position="55"/>
    </location>
</feature>
<protein>
    <recommendedName>
        <fullName evidence="2">NACHT domain-containing protein</fullName>
    </recommendedName>
</protein>
<evidence type="ECO:0000313" key="3">
    <source>
        <dbReference type="EMBL" id="EPX65041.1"/>
    </source>
</evidence>
<dbReference type="RefSeq" id="WP_002623164.1">
    <property type="nucleotide sequence ID" value="NZ_ANAH02000001.1"/>
</dbReference>
<keyword evidence="4" id="KW-1185">Reference proteome</keyword>
<dbReference type="OrthoDB" id="5526615at2"/>
<dbReference type="eggNOG" id="COG5635">
    <property type="taxonomic scope" value="Bacteria"/>
</dbReference>
<evidence type="ECO:0000259" key="2">
    <source>
        <dbReference type="Pfam" id="PF05729"/>
    </source>
</evidence>
<reference evidence="3" key="1">
    <citation type="submission" date="2013-05" db="EMBL/GenBank/DDBJ databases">
        <title>Genome assembly of Cystobacter fuscus DSM 2262.</title>
        <authorList>
            <person name="Sharma G."/>
            <person name="Khatri I."/>
            <person name="Kaur C."/>
            <person name="Mayilraj S."/>
            <person name="Subramanian S."/>
        </authorList>
    </citation>
    <scope>NUCLEOTIDE SEQUENCE [LARGE SCALE GENOMIC DNA]</scope>
    <source>
        <strain evidence="3">DSM 2262</strain>
    </source>
</reference>
<dbReference type="Pfam" id="PF05729">
    <property type="entry name" value="NACHT"/>
    <property type="match status" value="1"/>
</dbReference>
<dbReference type="AlphaFoldDB" id="S9PPT7"/>
<dbReference type="EMBL" id="ANAH02000001">
    <property type="protein sequence ID" value="EPX65041.1"/>
    <property type="molecule type" value="Genomic_DNA"/>
</dbReference>
<comment type="caution">
    <text evidence="3">The sequence shown here is derived from an EMBL/GenBank/DDBJ whole genome shotgun (WGS) entry which is preliminary data.</text>
</comment>
<feature type="transmembrane region" description="Helical" evidence="1">
    <location>
        <begin position="768"/>
        <end position="789"/>
    </location>
</feature>
<feature type="domain" description="NACHT" evidence="2">
    <location>
        <begin position="161"/>
        <end position="328"/>
    </location>
</feature>
<dbReference type="SUPFAM" id="SSF52540">
    <property type="entry name" value="P-loop containing nucleoside triphosphate hydrolases"/>
    <property type="match status" value="1"/>
</dbReference>
<dbReference type="InterPro" id="IPR027417">
    <property type="entry name" value="P-loop_NTPase"/>
</dbReference>
<name>S9PPT7_CYSF2</name>
<keyword evidence="1" id="KW-1133">Transmembrane helix</keyword>